<accession>A0A2G8SE80</accession>
<feature type="compositionally biased region" description="Polar residues" evidence="1">
    <location>
        <begin position="137"/>
        <end position="154"/>
    </location>
</feature>
<dbReference type="OrthoDB" id="2755257at2759"/>
<dbReference type="EMBL" id="AYKW01000012">
    <property type="protein sequence ID" value="PIL32080.1"/>
    <property type="molecule type" value="Genomic_DNA"/>
</dbReference>
<feature type="compositionally biased region" description="Low complexity" evidence="1">
    <location>
        <begin position="155"/>
        <end position="167"/>
    </location>
</feature>
<reference evidence="3 4" key="1">
    <citation type="journal article" date="2015" name="Sci. Rep.">
        <title>Chromosome-level genome map provides insights into diverse defense mechanisms in the medicinal fungus Ganoderma sinense.</title>
        <authorList>
            <person name="Zhu Y."/>
            <person name="Xu J."/>
            <person name="Sun C."/>
            <person name="Zhou S."/>
            <person name="Xu H."/>
            <person name="Nelson D.R."/>
            <person name="Qian J."/>
            <person name="Song J."/>
            <person name="Luo H."/>
            <person name="Xiang L."/>
            <person name="Li Y."/>
            <person name="Xu Z."/>
            <person name="Ji A."/>
            <person name="Wang L."/>
            <person name="Lu S."/>
            <person name="Hayward A."/>
            <person name="Sun W."/>
            <person name="Li X."/>
            <person name="Schwartz D.C."/>
            <person name="Wang Y."/>
            <person name="Chen S."/>
        </authorList>
    </citation>
    <scope>NUCLEOTIDE SEQUENCE [LARGE SCALE GENOMIC DNA]</scope>
    <source>
        <strain evidence="3 4">ZZ0214-1</strain>
    </source>
</reference>
<evidence type="ECO:0000313" key="3">
    <source>
        <dbReference type="EMBL" id="PIL32080.1"/>
    </source>
</evidence>
<dbReference type="STRING" id="1077348.A0A2G8SE80"/>
<sequence length="468" mass="50736">MTARKRSKAIASSDSESESESDMPNTTESVSKRPRKATSKAAAAAEEEKAKKKLAEYRKLKSQVKALKKQLNEQQSADNDEQDNVPSDPDHIPPESEEENEVTLGLAASIRRISTVTTKPTGQSPLLAPLPPPVPSRSDSAPASQAATTRSTSGTPAPTAANVSAASPPAPFRGGVAPPSGARPKAEDYVDEVKELLLDSIKHFSCYIYTKNAFPSDTQQDTFATDAWKAACNAREDSSAVYELSDRMKRIIWARKSNARGDVSDEVRSHTASAYGFRDGATSSNQRHNVALYSKLIKDGAFHHKTINEATGKAEGFAGHSYISRVIRLAFFGHGNTRTAIGFRFPDAFNPIPTQTVALVLTVVRAHIEEWSTGRHSAIHFSESEFAGTYKGLLEDLKGWVEGKEDVWLNIRKKWYRRAFTAGGGVMAEAGHSRVSRSVLDSAREELEGRTGLTDSENEGADGGEGSL</sequence>
<gene>
    <name evidence="3" type="ORF">GSI_06785</name>
</gene>
<protein>
    <recommendedName>
        <fullName evidence="2">DUF6532 domain-containing protein</fullName>
    </recommendedName>
</protein>
<dbReference type="Proteomes" id="UP000230002">
    <property type="component" value="Unassembled WGS sequence"/>
</dbReference>
<dbReference type="InterPro" id="IPR045341">
    <property type="entry name" value="DUF6532"/>
</dbReference>
<evidence type="ECO:0000259" key="2">
    <source>
        <dbReference type="Pfam" id="PF20149"/>
    </source>
</evidence>
<feature type="region of interest" description="Disordered" evidence="1">
    <location>
        <begin position="66"/>
        <end position="184"/>
    </location>
</feature>
<organism evidence="3 4">
    <name type="scientific">Ganoderma sinense ZZ0214-1</name>
    <dbReference type="NCBI Taxonomy" id="1077348"/>
    <lineage>
        <taxon>Eukaryota</taxon>
        <taxon>Fungi</taxon>
        <taxon>Dikarya</taxon>
        <taxon>Basidiomycota</taxon>
        <taxon>Agaricomycotina</taxon>
        <taxon>Agaricomycetes</taxon>
        <taxon>Polyporales</taxon>
        <taxon>Polyporaceae</taxon>
        <taxon>Ganoderma</taxon>
    </lineage>
</organism>
<evidence type="ECO:0000256" key="1">
    <source>
        <dbReference type="SAM" id="MobiDB-lite"/>
    </source>
</evidence>
<feature type="domain" description="DUF6532" evidence="2">
    <location>
        <begin position="200"/>
        <end position="400"/>
    </location>
</feature>
<name>A0A2G8SE80_9APHY</name>
<evidence type="ECO:0000313" key="4">
    <source>
        <dbReference type="Proteomes" id="UP000230002"/>
    </source>
</evidence>
<dbReference type="Pfam" id="PF20149">
    <property type="entry name" value="DUF6532"/>
    <property type="match status" value="1"/>
</dbReference>
<comment type="caution">
    <text evidence="3">The sequence shown here is derived from an EMBL/GenBank/DDBJ whole genome shotgun (WGS) entry which is preliminary data.</text>
</comment>
<feature type="region of interest" description="Disordered" evidence="1">
    <location>
        <begin position="444"/>
        <end position="468"/>
    </location>
</feature>
<proteinExistence type="predicted"/>
<feature type="region of interest" description="Disordered" evidence="1">
    <location>
        <begin position="1"/>
        <end position="53"/>
    </location>
</feature>
<keyword evidence="4" id="KW-1185">Reference proteome</keyword>
<dbReference type="AlphaFoldDB" id="A0A2G8SE80"/>
<feature type="compositionally biased region" description="Polar residues" evidence="1">
    <location>
        <begin position="112"/>
        <end position="124"/>
    </location>
</feature>